<feature type="domain" description="Reverse transcriptase" evidence="1">
    <location>
        <begin position="215"/>
        <end position="405"/>
    </location>
</feature>
<dbReference type="EMBL" id="NBSK02000006">
    <property type="protein sequence ID" value="KAJ0200227.1"/>
    <property type="molecule type" value="Genomic_DNA"/>
</dbReference>
<evidence type="ECO:0000313" key="3">
    <source>
        <dbReference type="Proteomes" id="UP000235145"/>
    </source>
</evidence>
<keyword evidence="3" id="KW-1185">Reference proteome</keyword>
<comment type="caution">
    <text evidence="2">The sequence shown here is derived from an EMBL/GenBank/DDBJ whole genome shotgun (WGS) entry which is preliminary data.</text>
</comment>
<accession>A0A9R1V4V6</accession>
<dbReference type="InterPro" id="IPR043502">
    <property type="entry name" value="DNA/RNA_pol_sf"/>
</dbReference>
<protein>
    <recommendedName>
        <fullName evidence="1">Reverse transcriptase domain-containing protein</fullName>
    </recommendedName>
</protein>
<sequence length="409" mass="47623">MTSFNEIFDVAWESFNGFGSADRFLLAMFKHVKKALCDWRTVEYQKETSVLKELRLKVDRLERVAESRSLMKWICVGDENTKYFHGIIKSKSGRNRLHGLSINSAWVTDPKAIKLEVHKFFDAKFHEFWPDKPKFMSPNFAKLSRDQNMFLDAYFSLDEVKSAIWCCGARKHRAPMKWIHFPWLQLIIHHSNTKNTRSNKSWGLQTNQPYRMHVVGSVVNEVQSAYIEGRNILDGLLIMNEVFSWAKRSNKKIFMLKVDFEKSFDSINWYYLDSIMEQMNFGGKWRWWIREYLSSSRTSVLVNESPTDEFSILKGVHQGDPLFPFLFIIVTKGLNQTIKNAREIGLIAGLKLPVNGPNLSHLFYADDAIFVGDWNRSNIKNLSAILKYFHTSSGLKVNFLKSRLFDVGT</sequence>
<dbReference type="InterPro" id="IPR000477">
    <property type="entry name" value="RT_dom"/>
</dbReference>
<dbReference type="SUPFAM" id="SSF56672">
    <property type="entry name" value="DNA/RNA polymerases"/>
    <property type="match status" value="1"/>
</dbReference>
<proteinExistence type="predicted"/>
<gene>
    <name evidence="2" type="ORF">LSAT_V11C600341840</name>
</gene>
<reference evidence="2 3" key="1">
    <citation type="journal article" date="2017" name="Nat. Commun.">
        <title>Genome assembly with in vitro proximity ligation data and whole-genome triplication in lettuce.</title>
        <authorList>
            <person name="Reyes-Chin-Wo S."/>
            <person name="Wang Z."/>
            <person name="Yang X."/>
            <person name="Kozik A."/>
            <person name="Arikit S."/>
            <person name="Song C."/>
            <person name="Xia L."/>
            <person name="Froenicke L."/>
            <person name="Lavelle D.O."/>
            <person name="Truco M.J."/>
            <person name="Xia R."/>
            <person name="Zhu S."/>
            <person name="Xu C."/>
            <person name="Xu H."/>
            <person name="Xu X."/>
            <person name="Cox K."/>
            <person name="Korf I."/>
            <person name="Meyers B.C."/>
            <person name="Michelmore R.W."/>
        </authorList>
    </citation>
    <scope>NUCLEOTIDE SEQUENCE [LARGE SCALE GENOMIC DNA]</scope>
    <source>
        <strain evidence="3">cv. Salinas</strain>
        <tissue evidence="2">Seedlings</tissue>
    </source>
</reference>
<dbReference type="Pfam" id="PF00078">
    <property type="entry name" value="RVT_1"/>
    <property type="match status" value="1"/>
</dbReference>
<dbReference type="PANTHER" id="PTHR31635">
    <property type="entry name" value="REVERSE TRANSCRIPTASE DOMAIN-CONTAINING PROTEIN-RELATED"/>
    <property type="match status" value="1"/>
</dbReference>
<dbReference type="AlphaFoldDB" id="A0A9R1V4V6"/>
<dbReference type="Proteomes" id="UP000235145">
    <property type="component" value="Unassembled WGS sequence"/>
</dbReference>
<evidence type="ECO:0000259" key="1">
    <source>
        <dbReference type="Pfam" id="PF00078"/>
    </source>
</evidence>
<dbReference type="PANTHER" id="PTHR31635:SF196">
    <property type="entry name" value="REVERSE TRANSCRIPTASE DOMAIN-CONTAINING PROTEIN-RELATED"/>
    <property type="match status" value="1"/>
</dbReference>
<evidence type="ECO:0000313" key="2">
    <source>
        <dbReference type="EMBL" id="KAJ0200227.1"/>
    </source>
</evidence>
<organism evidence="2 3">
    <name type="scientific">Lactuca sativa</name>
    <name type="common">Garden lettuce</name>
    <dbReference type="NCBI Taxonomy" id="4236"/>
    <lineage>
        <taxon>Eukaryota</taxon>
        <taxon>Viridiplantae</taxon>
        <taxon>Streptophyta</taxon>
        <taxon>Embryophyta</taxon>
        <taxon>Tracheophyta</taxon>
        <taxon>Spermatophyta</taxon>
        <taxon>Magnoliopsida</taxon>
        <taxon>eudicotyledons</taxon>
        <taxon>Gunneridae</taxon>
        <taxon>Pentapetalae</taxon>
        <taxon>asterids</taxon>
        <taxon>campanulids</taxon>
        <taxon>Asterales</taxon>
        <taxon>Asteraceae</taxon>
        <taxon>Cichorioideae</taxon>
        <taxon>Cichorieae</taxon>
        <taxon>Lactucinae</taxon>
        <taxon>Lactuca</taxon>
    </lineage>
</organism>
<name>A0A9R1V4V6_LACSA</name>